<feature type="domain" description="JmjC" evidence="1">
    <location>
        <begin position="114"/>
        <end position="277"/>
    </location>
</feature>
<gene>
    <name evidence="2" type="ORF">B0I00_2096</name>
</gene>
<accession>A0A2N0H6F8</accession>
<dbReference type="OrthoDB" id="479699at2"/>
<dbReference type="Gene3D" id="2.60.120.650">
    <property type="entry name" value="Cupin"/>
    <property type="match status" value="1"/>
</dbReference>
<dbReference type="PANTHER" id="PTHR12461:SF105">
    <property type="entry name" value="HYPOXIA-INDUCIBLE FACTOR 1-ALPHA INHIBITOR"/>
    <property type="match status" value="1"/>
</dbReference>
<dbReference type="AlphaFoldDB" id="A0A2N0H6F8"/>
<organism evidence="2 3">
    <name type="scientific">Novosphingobium kunmingense</name>
    <dbReference type="NCBI Taxonomy" id="1211806"/>
    <lineage>
        <taxon>Bacteria</taxon>
        <taxon>Pseudomonadati</taxon>
        <taxon>Pseudomonadota</taxon>
        <taxon>Alphaproteobacteria</taxon>
        <taxon>Sphingomonadales</taxon>
        <taxon>Sphingomonadaceae</taxon>
        <taxon>Novosphingobium</taxon>
    </lineage>
</organism>
<evidence type="ECO:0000313" key="3">
    <source>
        <dbReference type="Proteomes" id="UP000232587"/>
    </source>
</evidence>
<dbReference type="SMART" id="SM00558">
    <property type="entry name" value="JmjC"/>
    <property type="match status" value="1"/>
</dbReference>
<comment type="caution">
    <text evidence="2">The sequence shown here is derived from an EMBL/GenBank/DDBJ whole genome shotgun (WGS) entry which is preliminary data.</text>
</comment>
<dbReference type="PROSITE" id="PS51184">
    <property type="entry name" value="JMJC"/>
    <property type="match status" value="1"/>
</dbReference>
<evidence type="ECO:0000313" key="2">
    <source>
        <dbReference type="EMBL" id="PKB14506.1"/>
    </source>
</evidence>
<dbReference type="PANTHER" id="PTHR12461">
    <property type="entry name" value="HYPOXIA-INDUCIBLE FACTOR 1 ALPHA INHIBITOR-RELATED"/>
    <property type="match status" value="1"/>
</dbReference>
<evidence type="ECO:0000259" key="1">
    <source>
        <dbReference type="PROSITE" id="PS51184"/>
    </source>
</evidence>
<dbReference type="EMBL" id="PHUF01000004">
    <property type="protein sequence ID" value="PKB14506.1"/>
    <property type="molecule type" value="Genomic_DNA"/>
</dbReference>
<dbReference type="Proteomes" id="UP000232587">
    <property type="component" value="Unassembled WGS sequence"/>
</dbReference>
<dbReference type="InterPro" id="IPR041667">
    <property type="entry name" value="Cupin_8"/>
</dbReference>
<dbReference type="RefSeq" id="WP_100867339.1">
    <property type="nucleotide sequence ID" value="NZ_PHUF01000004.1"/>
</dbReference>
<keyword evidence="3" id="KW-1185">Reference proteome</keyword>
<sequence length="342" mass="37271">MAEAAFAPADLPAVGEEALAPGALDARLRAADRPFIVRGLAADWPLVQAARAGADAACAYLVERARDRAFPVTIGTPGGGDRLFYDDLVTGMNFRSAQGPLAGILDGILANADKPDAPAIYLSSIDTEAYFQGLRQDNALPLGDRTPIESIWIGNRTRIAAHNDVPDNLAVCAAGRRRFTLFPPEQLGNLYIGPLENTPAGRAISMVDLRDPDFAKFPRFRAALDCAMVADLEPGDALFVPSLWWHHVEAFAPFNVLVNYWWRDAPAFLGKPEDALLHAILAVRDLPAADRERWRALFDHYVFDNGADVTRHLPDHARGILAPLTPDSAGQIRARLLRSLSR</sequence>
<dbReference type="InterPro" id="IPR003347">
    <property type="entry name" value="JmjC_dom"/>
</dbReference>
<dbReference type="SUPFAM" id="SSF51197">
    <property type="entry name" value="Clavaminate synthase-like"/>
    <property type="match status" value="1"/>
</dbReference>
<name>A0A2N0H6F8_9SPHN</name>
<protein>
    <submittedName>
        <fullName evidence="2">Cupin-like domain-containing protein</fullName>
    </submittedName>
</protein>
<proteinExistence type="predicted"/>
<reference evidence="2 3" key="1">
    <citation type="submission" date="2017-11" db="EMBL/GenBank/DDBJ databases">
        <title>Genomic Encyclopedia of Type Strains, Phase III (KMG-III): the genomes of soil and plant-associated and newly described type strains.</title>
        <authorList>
            <person name="Whitman W."/>
        </authorList>
    </citation>
    <scope>NUCLEOTIDE SEQUENCE [LARGE SCALE GENOMIC DNA]</scope>
    <source>
        <strain evidence="2 3">CGMCC 1.12274</strain>
    </source>
</reference>
<dbReference type="Pfam" id="PF13621">
    <property type="entry name" value="Cupin_8"/>
    <property type="match status" value="1"/>
</dbReference>